<dbReference type="Pfam" id="PF02637">
    <property type="entry name" value="GatB_Yqey"/>
    <property type="match status" value="1"/>
</dbReference>
<gene>
    <name evidence="10 13" type="primary">gatB</name>
    <name evidence="13" type="ORF">GX888_01925</name>
</gene>
<dbReference type="InterPro" id="IPR004413">
    <property type="entry name" value="GatB"/>
</dbReference>
<keyword evidence="11" id="KW-0175">Coiled coil</keyword>
<feature type="coiled-coil region" evidence="11">
    <location>
        <begin position="413"/>
        <end position="440"/>
    </location>
</feature>
<evidence type="ECO:0000256" key="2">
    <source>
        <dbReference type="ARBA" id="ARBA00011123"/>
    </source>
</evidence>
<dbReference type="InterPro" id="IPR042114">
    <property type="entry name" value="GatB_C_1"/>
</dbReference>
<dbReference type="InterPro" id="IPR023168">
    <property type="entry name" value="GatB_Yqey_C_2"/>
</dbReference>
<dbReference type="EMBL" id="JAAZIL010000047">
    <property type="protein sequence ID" value="NLZ24484.1"/>
    <property type="molecule type" value="Genomic_DNA"/>
</dbReference>
<dbReference type="Pfam" id="PF02934">
    <property type="entry name" value="GatB_N"/>
    <property type="match status" value="1"/>
</dbReference>
<comment type="catalytic activity">
    <reaction evidence="9 10">
        <text>L-glutamyl-tRNA(Gln) + L-glutamine + ATP + H2O = L-glutaminyl-tRNA(Gln) + L-glutamate + ADP + phosphate + H(+)</text>
        <dbReference type="Rhea" id="RHEA:17521"/>
        <dbReference type="Rhea" id="RHEA-COMP:9681"/>
        <dbReference type="Rhea" id="RHEA-COMP:9684"/>
        <dbReference type="ChEBI" id="CHEBI:15377"/>
        <dbReference type="ChEBI" id="CHEBI:15378"/>
        <dbReference type="ChEBI" id="CHEBI:29985"/>
        <dbReference type="ChEBI" id="CHEBI:30616"/>
        <dbReference type="ChEBI" id="CHEBI:43474"/>
        <dbReference type="ChEBI" id="CHEBI:58359"/>
        <dbReference type="ChEBI" id="CHEBI:78520"/>
        <dbReference type="ChEBI" id="CHEBI:78521"/>
        <dbReference type="ChEBI" id="CHEBI:456216"/>
    </reaction>
</comment>
<dbReference type="NCBIfam" id="NF004012">
    <property type="entry name" value="PRK05477.1-2"/>
    <property type="match status" value="1"/>
</dbReference>
<evidence type="ECO:0000256" key="11">
    <source>
        <dbReference type="SAM" id="Coils"/>
    </source>
</evidence>
<comment type="function">
    <text evidence="7 10">Allows the formation of correctly charged Asn-tRNA(Asn) or Gln-tRNA(Gln) through the transamidation of misacylated Asp-tRNA(Asn) or Glu-tRNA(Gln) in organisms which lack either or both of asparaginyl-tRNA or glutaminyl-tRNA synthetases. The reaction takes place in the presence of glutamine and ATP through an activated phospho-Asp-tRNA(Asn) or phospho-Glu-tRNA(Gln).</text>
</comment>
<evidence type="ECO:0000256" key="8">
    <source>
        <dbReference type="ARBA" id="ARBA00047380"/>
    </source>
</evidence>
<dbReference type="SMART" id="SM00845">
    <property type="entry name" value="GatB_Yqey"/>
    <property type="match status" value="1"/>
</dbReference>
<comment type="similarity">
    <text evidence="1 10">Belongs to the GatB/GatE family. GatB subfamily.</text>
</comment>
<dbReference type="InterPro" id="IPR014746">
    <property type="entry name" value="Gln_synth/guanido_kin_cat_dom"/>
</dbReference>
<dbReference type="GO" id="GO:0070681">
    <property type="term" value="P:glutaminyl-tRNAGln biosynthesis via transamidation"/>
    <property type="evidence" value="ECO:0007669"/>
    <property type="project" value="TreeGrafter"/>
</dbReference>
<comment type="caution">
    <text evidence="13">The sequence shown here is derived from an EMBL/GenBank/DDBJ whole genome shotgun (WGS) entry which is preliminary data.</text>
</comment>
<keyword evidence="4 10" id="KW-0547">Nucleotide-binding</keyword>
<dbReference type="SUPFAM" id="SSF55931">
    <property type="entry name" value="Glutamine synthetase/guanido kinase"/>
    <property type="match status" value="1"/>
</dbReference>
<dbReference type="NCBIfam" id="NF004014">
    <property type="entry name" value="PRK05477.1-4"/>
    <property type="match status" value="1"/>
</dbReference>
<keyword evidence="5 10" id="KW-0067">ATP-binding</keyword>
<dbReference type="AlphaFoldDB" id="A0A847VDA9"/>
<comment type="subunit">
    <text evidence="2 10">Heterotrimer of A, B and C subunits.</text>
</comment>
<dbReference type="PANTHER" id="PTHR11659:SF0">
    <property type="entry name" value="GLUTAMYL-TRNA(GLN) AMIDOTRANSFERASE SUBUNIT B, MITOCHONDRIAL"/>
    <property type="match status" value="1"/>
</dbReference>
<reference evidence="13 14" key="1">
    <citation type="journal article" date="2020" name="Biotechnol. Biofuels">
        <title>New insights from the biogas microbiome by comprehensive genome-resolved metagenomics of nearly 1600 species originating from multiple anaerobic digesters.</title>
        <authorList>
            <person name="Campanaro S."/>
            <person name="Treu L."/>
            <person name="Rodriguez-R L.M."/>
            <person name="Kovalovszki A."/>
            <person name="Ziels R.M."/>
            <person name="Maus I."/>
            <person name="Zhu X."/>
            <person name="Kougias P.G."/>
            <person name="Basile A."/>
            <person name="Luo G."/>
            <person name="Schluter A."/>
            <person name="Konstantinidis K.T."/>
            <person name="Angelidaki I."/>
        </authorList>
    </citation>
    <scope>NUCLEOTIDE SEQUENCE [LARGE SCALE GENOMIC DNA]</scope>
    <source>
        <strain evidence="13">AS19jrsBPTG_9</strain>
    </source>
</reference>
<sequence>MNNKEYDVIIGLEIHIQCKTESKMLCKCPANYFGKDPNTQTCPICLGLPNTEILLPNRRAVELCILLGLATKCDIANEIAFYRKHYSYPDLPKGYQITQYDRPICSDGEIDVYDEKDKKHTIEIERIHPEEDVAKLIRDKEGNKDYFLIDYNKAGVPLLEIVTKPDIKSAYLAKEYANSIRQLVRYLDISDADMEKGQMRCEPNISLQERGKWKYEDGKILPLGDYSLNPKVEIKNIGSISAVEKAIDFEVNRIISELEKGRRIEQQTRGWNAEKGITEYQRMKEEAEDYNYTPDPDVPLIDITTEDIEKIAKELVELPNEKRTRYVSEFSLSDYDSRVLTADRRVSEYYEKLLKILSKEMPIEKAAKASSNWLTGAVFAISNEKGIDINEDTIPLPSLSYLILEFEKKVLTRNKAEELLKESLEKKKDLKKLIQETIEQSKKSIENLDTIVESVIQENPKAVNDYKNGKNATIGFLVGQVMHKTEGSTDPNKAKLILEEKLNG</sequence>
<dbReference type="GO" id="GO:0050567">
    <property type="term" value="F:glutaminyl-tRNA synthase (glutamine-hydrolyzing) activity"/>
    <property type="evidence" value="ECO:0007669"/>
    <property type="project" value="UniProtKB-UniRule"/>
</dbReference>
<accession>A0A847VDA9</accession>
<keyword evidence="6 10" id="KW-0648">Protein biosynthesis</keyword>
<dbReference type="HAMAP" id="MF_00121">
    <property type="entry name" value="GatB"/>
    <property type="match status" value="1"/>
</dbReference>
<dbReference type="GO" id="GO:0016740">
    <property type="term" value="F:transferase activity"/>
    <property type="evidence" value="ECO:0007669"/>
    <property type="project" value="UniProtKB-KW"/>
</dbReference>
<dbReference type="GO" id="GO:0005524">
    <property type="term" value="F:ATP binding"/>
    <property type="evidence" value="ECO:0007669"/>
    <property type="project" value="UniProtKB-KW"/>
</dbReference>
<dbReference type="InterPro" id="IPR017959">
    <property type="entry name" value="Asn/Gln-tRNA_amidoTrfase_suB/E"/>
</dbReference>
<evidence type="ECO:0000256" key="3">
    <source>
        <dbReference type="ARBA" id="ARBA00022598"/>
    </source>
</evidence>
<dbReference type="EC" id="6.3.5.-" evidence="10"/>
<dbReference type="GO" id="GO:0006412">
    <property type="term" value="P:translation"/>
    <property type="evidence" value="ECO:0007669"/>
    <property type="project" value="UniProtKB-UniRule"/>
</dbReference>
<dbReference type="InterPro" id="IPR003789">
    <property type="entry name" value="Asn/Gln_tRNA_amidoTrase-B-like"/>
</dbReference>
<organism evidence="13 14">
    <name type="scientific">Candidatus Dojkabacteria bacterium</name>
    <dbReference type="NCBI Taxonomy" id="2099670"/>
    <lineage>
        <taxon>Bacteria</taxon>
        <taxon>Candidatus Dojkabacteria</taxon>
    </lineage>
</organism>
<comment type="catalytic activity">
    <reaction evidence="8 10">
        <text>L-aspartyl-tRNA(Asn) + L-glutamine + ATP + H2O = L-asparaginyl-tRNA(Asn) + L-glutamate + ADP + phosphate + 2 H(+)</text>
        <dbReference type="Rhea" id="RHEA:14513"/>
        <dbReference type="Rhea" id="RHEA-COMP:9674"/>
        <dbReference type="Rhea" id="RHEA-COMP:9677"/>
        <dbReference type="ChEBI" id="CHEBI:15377"/>
        <dbReference type="ChEBI" id="CHEBI:15378"/>
        <dbReference type="ChEBI" id="CHEBI:29985"/>
        <dbReference type="ChEBI" id="CHEBI:30616"/>
        <dbReference type="ChEBI" id="CHEBI:43474"/>
        <dbReference type="ChEBI" id="CHEBI:58359"/>
        <dbReference type="ChEBI" id="CHEBI:78515"/>
        <dbReference type="ChEBI" id="CHEBI:78516"/>
        <dbReference type="ChEBI" id="CHEBI:456216"/>
    </reaction>
</comment>
<evidence type="ECO:0000259" key="12">
    <source>
        <dbReference type="SMART" id="SM00845"/>
    </source>
</evidence>
<protein>
    <recommendedName>
        <fullName evidence="10">Aspartyl/glutamyl-tRNA(Asn/Gln) amidotransferase subunit B</fullName>
        <shortName evidence="10">Asp/Glu-ADT subunit B</shortName>
        <ecNumber evidence="10">6.3.5.-</ecNumber>
    </recommendedName>
</protein>
<evidence type="ECO:0000313" key="13">
    <source>
        <dbReference type="EMBL" id="NLZ24484.1"/>
    </source>
</evidence>
<keyword evidence="13" id="KW-0808">Transferase</keyword>
<dbReference type="Gene3D" id="1.10.10.410">
    <property type="match status" value="1"/>
</dbReference>
<evidence type="ECO:0000256" key="9">
    <source>
        <dbReference type="ARBA" id="ARBA00047913"/>
    </source>
</evidence>
<evidence type="ECO:0000313" key="14">
    <source>
        <dbReference type="Proteomes" id="UP000564033"/>
    </source>
</evidence>
<evidence type="ECO:0000256" key="5">
    <source>
        <dbReference type="ARBA" id="ARBA00022840"/>
    </source>
</evidence>
<dbReference type="Proteomes" id="UP000564033">
    <property type="component" value="Unassembled WGS sequence"/>
</dbReference>
<dbReference type="NCBIfam" id="TIGR00133">
    <property type="entry name" value="gatB"/>
    <property type="match status" value="1"/>
</dbReference>
<keyword evidence="3 10" id="KW-0436">Ligase</keyword>
<dbReference type="PANTHER" id="PTHR11659">
    <property type="entry name" value="GLUTAMYL-TRNA GLN AMIDOTRANSFERASE SUBUNIT B MITOCHONDRIAL AND PROKARYOTIC PET112-RELATED"/>
    <property type="match status" value="1"/>
</dbReference>
<feature type="domain" description="Asn/Gln amidotransferase" evidence="12">
    <location>
        <begin position="348"/>
        <end position="502"/>
    </location>
</feature>
<proteinExistence type="inferred from homology"/>
<dbReference type="InterPro" id="IPR006075">
    <property type="entry name" value="Asn/Gln-tRNA_Trfase_suB/E_cat"/>
</dbReference>
<dbReference type="Gene3D" id="1.10.150.380">
    <property type="entry name" value="GatB domain, N-terminal subdomain"/>
    <property type="match status" value="1"/>
</dbReference>
<dbReference type="SUPFAM" id="SSF89095">
    <property type="entry name" value="GatB/YqeY motif"/>
    <property type="match status" value="1"/>
</dbReference>
<evidence type="ECO:0000256" key="7">
    <source>
        <dbReference type="ARBA" id="ARBA00024799"/>
    </source>
</evidence>
<evidence type="ECO:0000256" key="10">
    <source>
        <dbReference type="HAMAP-Rule" id="MF_00121"/>
    </source>
</evidence>
<evidence type="ECO:0000256" key="6">
    <source>
        <dbReference type="ARBA" id="ARBA00022917"/>
    </source>
</evidence>
<dbReference type="InterPro" id="IPR018027">
    <property type="entry name" value="Asn/Gln_amidotransferase"/>
</dbReference>
<evidence type="ECO:0000256" key="1">
    <source>
        <dbReference type="ARBA" id="ARBA00005306"/>
    </source>
</evidence>
<name>A0A847VDA9_9BACT</name>
<dbReference type="FunFam" id="1.10.10.410:FF:000001">
    <property type="entry name" value="Aspartyl/glutamyl-tRNA(Asn/Gln) amidotransferase subunit B"/>
    <property type="match status" value="1"/>
</dbReference>
<evidence type="ECO:0000256" key="4">
    <source>
        <dbReference type="ARBA" id="ARBA00022741"/>
    </source>
</evidence>